<evidence type="ECO:0000256" key="1">
    <source>
        <dbReference type="SAM" id="Coils"/>
    </source>
</evidence>
<feature type="coiled-coil region" evidence="1">
    <location>
        <begin position="48"/>
        <end position="75"/>
    </location>
</feature>
<name>A0A0C1ZAF0_9VIBR</name>
<sequence>MSNARYKKSLDQEADEVISVLSNVSINNAQSLMAEGSDLRQVVLNMKNNLIEHENSNLLARLEDAEKQAEATLRLSVFEFEWGIFGNAWSPDTGYFNHLVRVRNFLDKPEQNQSKGTAKHFSPNEERHWVHDRLYSFEESLSKNLIKYTDQLKFFSSDQYKFNQYFRNHKASMKRLCQLIYWLVDNDISAFPVDFMERLNWLAGKCQVHRQSQVATTQ</sequence>
<protein>
    <submittedName>
        <fullName evidence="2">Uncharacterized protein</fullName>
    </submittedName>
</protein>
<reference evidence="2 3" key="1">
    <citation type="submission" date="2014-07" db="EMBL/GenBank/DDBJ databases">
        <title>Unique and conserved regions in Vibrio harveyi and related species in comparison with the shrimp pathogen Vibrio harveyi CAIM 1792.</title>
        <authorList>
            <person name="Espinoza-Valles I."/>
            <person name="Vora G."/>
            <person name="Leekitcharoenphon P."/>
            <person name="Ussery D."/>
            <person name="Hoj L."/>
            <person name="Gomez-Gil B."/>
        </authorList>
    </citation>
    <scope>NUCLEOTIDE SEQUENCE [LARGE SCALE GENOMIC DNA]</scope>
    <source>
        <strain evidence="3">CAIM 1854 / LMG 25443</strain>
    </source>
</reference>
<proteinExistence type="predicted"/>
<organism evidence="2 3">
    <name type="scientific">Vibrio owensii CAIM 1854 = LMG 25443</name>
    <dbReference type="NCBI Taxonomy" id="1229493"/>
    <lineage>
        <taxon>Bacteria</taxon>
        <taxon>Pseudomonadati</taxon>
        <taxon>Pseudomonadota</taxon>
        <taxon>Gammaproteobacteria</taxon>
        <taxon>Vibrionales</taxon>
        <taxon>Vibrionaceae</taxon>
        <taxon>Vibrio</taxon>
    </lineage>
</organism>
<gene>
    <name evidence="2" type="ORF">H735_09455</name>
</gene>
<evidence type="ECO:0000313" key="2">
    <source>
        <dbReference type="EMBL" id="KIF53154.1"/>
    </source>
</evidence>
<dbReference type="RefSeq" id="WP_020194333.1">
    <property type="nucleotide sequence ID" value="NZ_BAOH01000005.1"/>
</dbReference>
<dbReference type="PATRIC" id="fig|1229493.5.peg.975"/>
<keyword evidence="1" id="KW-0175">Coiled coil</keyword>
<accession>A0A0C1ZAF0</accession>
<evidence type="ECO:0000313" key="3">
    <source>
        <dbReference type="Proteomes" id="UP000031586"/>
    </source>
</evidence>
<comment type="caution">
    <text evidence="2">The sequence shown here is derived from an EMBL/GenBank/DDBJ whole genome shotgun (WGS) entry which is preliminary data.</text>
</comment>
<dbReference type="Proteomes" id="UP000031586">
    <property type="component" value="Unassembled WGS sequence"/>
</dbReference>
<dbReference type="EMBL" id="JPRD01000015">
    <property type="protein sequence ID" value="KIF53154.1"/>
    <property type="molecule type" value="Genomic_DNA"/>
</dbReference>
<dbReference type="AlphaFoldDB" id="A0A0C1ZAF0"/>